<evidence type="ECO:0000313" key="1">
    <source>
        <dbReference type="EMBL" id="AIR90427.1"/>
    </source>
</evidence>
<dbReference type="Gene3D" id="3.40.1260.10">
    <property type="entry name" value="DsrEFH-like"/>
    <property type="match status" value="1"/>
</dbReference>
<dbReference type="AlphaFoldDB" id="A0A089WV28"/>
<proteinExistence type="predicted"/>
<dbReference type="OrthoDB" id="9795117at2"/>
<evidence type="ECO:0000313" key="2">
    <source>
        <dbReference type="Proteomes" id="UP000029493"/>
    </source>
</evidence>
<dbReference type="Proteomes" id="UP000029493">
    <property type="component" value="Chromosome"/>
</dbReference>
<dbReference type="PANTHER" id="PTHR37526:SF1">
    <property type="entry name" value="PROTEIN TUSB"/>
    <property type="match status" value="1"/>
</dbReference>
<gene>
    <name evidence="1" type="ORF">LK03_14495</name>
</gene>
<dbReference type="InterPro" id="IPR007215">
    <property type="entry name" value="Sulphur_relay_TusB/DsrH"/>
</dbReference>
<dbReference type="SUPFAM" id="SSF75169">
    <property type="entry name" value="DsrEFH-like"/>
    <property type="match status" value="1"/>
</dbReference>
<keyword evidence="2" id="KW-1185">Reference proteome</keyword>
<dbReference type="STRING" id="157783.LK03_14495"/>
<dbReference type="RefSeq" id="WP_038413022.1">
    <property type="nucleotide sequence ID" value="NZ_CP009455.1"/>
</dbReference>
<protein>
    <submittedName>
        <fullName evidence="1">Sulfur relay protein DsrH</fullName>
    </submittedName>
</protein>
<dbReference type="GO" id="GO:1990228">
    <property type="term" value="C:sulfurtransferase complex"/>
    <property type="evidence" value="ECO:0007669"/>
    <property type="project" value="TreeGrafter"/>
</dbReference>
<dbReference type="Pfam" id="PF04077">
    <property type="entry name" value="DsrH"/>
    <property type="match status" value="1"/>
</dbReference>
<reference evidence="1 2" key="1">
    <citation type="submission" date="2014-09" db="EMBL/GenBank/DDBJ databases">
        <authorList>
            <person name="Chan K.-G."/>
        </authorList>
    </citation>
    <scope>NUCLEOTIDE SEQUENCE [LARGE SCALE GENOMIC DNA]</scope>
    <source>
        <strain evidence="1 2">ND07</strain>
    </source>
</reference>
<name>A0A089WV28_9PSED</name>
<dbReference type="GO" id="GO:0002143">
    <property type="term" value="P:tRNA wobble position uridine thiolation"/>
    <property type="evidence" value="ECO:0007669"/>
    <property type="project" value="InterPro"/>
</dbReference>
<dbReference type="eggNOG" id="COG2168">
    <property type="taxonomic scope" value="Bacteria"/>
</dbReference>
<dbReference type="KEGG" id="psw:LK03_14495"/>
<organism evidence="1 2">
    <name type="scientific">Pseudomonas cremoricolorata</name>
    <dbReference type="NCBI Taxonomy" id="157783"/>
    <lineage>
        <taxon>Bacteria</taxon>
        <taxon>Pseudomonadati</taxon>
        <taxon>Pseudomonadota</taxon>
        <taxon>Gammaproteobacteria</taxon>
        <taxon>Pseudomonadales</taxon>
        <taxon>Pseudomonadaceae</taxon>
        <taxon>Pseudomonas</taxon>
    </lineage>
</organism>
<dbReference type="InterPro" id="IPR027396">
    <property type="entry name" value="DsrEFH-like"/>
</dbReference>
<accession>A0A089WV28</accession>
<dbReference type="EMBL" id="CP009455">
    <property type="protein sequence ID" value="AIR90427.1"/>
    <property type="molecule type" value="Genomic_DNA"/>
</dbReference>
<sequence length="98" mass="10808">MSTLHVISHSPFADDRLDSCLRLLASDDALLLCGDAVNALRAGSPVEARLRGADLQQRLFVLAEDVQARAIHSELAQALDYIAFVELTLKYDKVNSWL</sequence>
<dbReference type="NCBIfam" id="TIGR03011">
    <property type="entry name" value="sulf_tusB_dsrH"/>
    <property type="match status" value="1"/>
</dbReference>
<dbReference type="PANTHER" id="PTHR37526">
    <property type="entry name" value="PROTEIN TUSB"/>
    <property type="match status" value="1"/>
</dbReference>